<dbReference type="GO" id="GO:0032258">
    <property type="term" value="P:cytoplasm to vacuole targeting by the Cvt pathway"/>
    <property type="evidence" value="ECO:0007669"/>
    <property type="project" value="EnsemblFungi"/>
</dbReference>
<dbReference type="SMART" id="SM00174">
    <property type="entry name" value="RHO"/>
    <property type="match status" value="1"/>
</dbReference>
<feature type="compositionally biased region" description="Polar residues" evidence="7">
    <location>
        <begin position="188"/>
        <end position="205"/>
    </location>
</feature>
<dbReference type="GO" id="GO:0006890">
    <property type="term" value="P:retrograde vesicle-mediated transport, Golgi to endoplasmic reticulum"/>
    <property type="evidence" value="ECO:0007669"/>
    <property type="project" value="EnsemblFungi"/>
</dbReference>
<evidence type="ECO:0000313" key="8">
    <source>
        <dbReference type="EMBL" id="ODV66733.1"/>
    </source>
</evidence>
<dbReference type="GO" id="GO:0000407">
    <property type="term" value="C:phagophore assembly site"/>
    <property type="evidence" value="ECO:0007669"/>
    <property type="project" value="EnsemblFungi"/>
</dbReference>
<name>A0A1E4RHJ0_9ASCO</name>
<evidence type="ECO:0000256" key="7">
    <source>
        <dbReference type="SAM" id="MobiDB-lite"/>
    </source>
</evidence>
<evidence type="ECO:0000256" key="1">
    <source>
        <dbReference type="ARBA" id="ARBA00006270"/>
    </source>
</evidence>
<keyword evidence="4" id="KW-0449">Lipoprotein</keyword>
<comment type="subcellular location">
    <subcellularLocation>
        <location evidence="6">Endomembrane system</location>
        <topology evidence="6">Lipid-anchor</topology>
        <orientation evidence="6">Cytoplasmic side</orientation>
    </subcellularLocation>
</comment>
<dbReference type="SUPFAM" id="SSF52540">
    <property type="entry name" value="P-loop containing nucleoside triphosphate hydrolases"/>
    <property type="match status" value="1"/>
</dbReference>
<dbReference type="GO" id="GO:0034605">
    <property type="term" value="P:cellular response to heat"/>
    <property type="evidence" value="ECO:0007669"/>
    <property type="project" value="EnsemblFungi"/>
</dbReference>
<dbReference type="InterPro" id="IPR005225">
    <property type="entry name" value="Small_GTP-bd"/>
</dbReference>
<dbReference type="PANTHER" id="PTHR47977">
    <property type="entry name" value="RAS-RELATED PROTEIN RAB"/>
    <property type="match status" value="1"/>
</dbReference>
<dbReference type="RefSeq" id="XP_020075800.1">
    <property type="nucleotide sequence ID" value="XM_020223087.1"/>
</dbReference>
<evidence type="ECO:0000313" key="9">
    <source>
        <dbReference type="Proteomes" id="UP000095085"/>
    </source>
</evidence>
<evidence type="ECO:0000256" key="6">
    <source>
        <dbReference type="ARBA" id="ARBA00046278"/>
    </source>
</evidence>
<evidence type="ECO:0000256" key="5">
    <source>
        <dbReference type="ARBA" id="ARBA00023289"/>
    </source>
</evidence>
<dbReference type="GO" id="GO:0005525">
    <property type="term" value="F:GTP binding"/>
    <property type="evidence" value="ECO:0007669"/>
    <property type="project" value="UniProtKB-KW"/>
</dbReference>
<dbReference type="CDD" id="cd01861">
    <property type="entry name" value="Rab6"/>
    <property type="match status" value="1"/>
</dbReference>
<dbReference type="GO" id="GO:0042147">
    <property type="term" value="P:retrograde transport, endosome to Golgi"/>
    <property type="evidence" value="ECO:0007669"/>
    <property type="project" value="EnsemblFungi"/>
</dbReference>
<keyword evidence="5" id="KW-0636">Prenylation</keyword>
<sequence length="205" mass="23331">MSTPDKSNILRKYKIVFLGDQSVGKTSLITRFMYDTFDDQYAATIGIDFLSKTMYLEDNKTIRLQLWDTAGQERFRSLIPSYIRDSHVAVICYDITNKKSFNNLEKWINDVKLERGNDVIIVIVGNKSDLNNKRQVTVEEAENLVKLSDGKFIIETSTKANHNVKLLFKKIAQCLPDFNESSDDQKPETVNISVDNESAPSSSCC</sequence>
<evidence type="ECO:0000256" key="4">
    <source>
        <dbReference type="ARBA" id="ARBA00023288"/>
    </source>
</evidence>
<evidence type="ECO:0008006" key="10">
    <source>
        <dbReference type="Google" id="ProtNLM"/>
    </source>
</evidence>
<gene>
    <name evidence="8" type="ORF">HYPBUDRAFT_217687</name>
</gene>
<dbReference type="GO" id="GO:0034497">
    <property type="term" value="P:protein localization to phagophore assembly site"/>
    <property type="evidence" value="ECO:0007669"/>
    <property type="project" value="EnsemblFungi"/>
</dbReference>
<dbReference type="GO" id="GO:0000301">
    <property type="term" value="P:retrograde transport, vesicle recycling within Golgi"/>
    <property type="evidence" value="ECO:0007669"/>
    <property type="project" value="EnsemblFungi"/>
</dbReference>
<dbReference type="PRINTS" id="PR00449">
    <property type="entry name" value="RASTRNSFRMNG"/>
</dbReference>
<dbReference type="NCBIfam" id="TIGR00231">
    <property type="entry name" value="small_GTP"/>
    <property type="match status" value="1"/>
</dbReference>
<dbReference type="GO" id="GO:0003924">
    <property type="term" value="F:GTPase activity"/>
    <property type="evidence" value="ECO:0007669"/>
    <property type="project" value="EnsemblFungi"/>
</dbReference>
<dbReference type="Proteomes" id="UP000095085">
    <property type="component" value="Unassembled WGS sequence"/>
</dbReference>
<keyword evidence="9" id="KW-1185">Reference proteome</keyword>
<dbReference type="GO" id="GO:0006895">
    <property type="term" value="P:Golgi to endosome transport"/>
    <property type="evidence" value="ECO:0007669"/>
    <property type="project" value="EnsemblFungi"/>
</dbReference>
<dbReference type="GeneID" id="30997636"/>
<dbReference type="SMART" id="SM00175">
    <property type="entry name" value="RAB"/>
    <property type="match status" value="1"/>
</dbReference>
<dbReference type="PROSITE" id="PS51420">
    <property type="entry name" value="RHO"/>
    <property type="match status" value="1"/>
</dbReference>
<dbReference type="PROSITE" id="PS51419">
    <property type="entry name" value="RAB"/>
    <property type="match status" value="1"/>
</dbReference>
<reference evidence="9" key="1">
    <citation type="submission" date="2016-05" db="EMBL/GenBank/DDBJ databases">
        <title>Comparative genomics of biotechnologically important yeasts.</title>
        <authorList>
            <consortium name="DOE Joint Genome Institute"/>
            <person name="Riley R."/>
            <person name="Haridas S."/>
            <person name="Wolfe K.H."/>
            <person name="Lopes M.R."/>
            <person name="Hittinger C.T."/>
            <person name="Goker M."/>
            <person name="Salamov A."/>
            <person name="Wisecaver J."/>
            <person name="Long T.M."/>
            <person name="Aerts A.L."/>
            <person name="Barry K."/>
            <person name="Choi C."/>
            <person name="Clum A."/>
            <person name="Coughlan A.Y."/>
            <person name="Deshpande S."/>
            <person name="Douglass A.P."/>
            <person name="Hanson S.J."/>
            <person name="Klenk H.-P."/>
            <person name="Labutti K."/>
            <person name="Lapidus A."/>
            <person name="Lindquist E."/>
            <person name="Lipzen A."/>
            <person name="Meier-Kolthoff J.P."/>
            <person name="Ohm R.A."/>
            <person name="Otillar R.P."/>
            <person name="Pangilinan J."/>
            <person name="Peng Y."/>
            <person name="Rokas A."/>
            <person name="Rosa C.A."/>
            <person name="Scheuner C."/>
            <person name="Sibirny A.A."/>
            <person name="Slot J.C."/>
            <person name="Stielow J.B."/>
            <person name="Sun H."/>
            <person name="Kurtzman C.P."/>
            <person name="Blackwell M."/>
            <person name="Grigoriev I.V."/>
            <person name="Jeffries T.W."/>
        </authorList>
    </citation>
    <scope>NUCLEOTIDE SEQUENCE [LARGE SCALE GENOMIC DNA]</scope>
    <source>
        <strain evidence="9">NRRL Y-1933</strain>
    </source>
</reference>
<organism evidence="8 9">
    <name type="scientific">Hyphopichia burtonii NRRL Y-1933</name>
    <dbReference type="NCBI Taxonomy" id="984485"/>
    <lineage>
        <taxon>Eukaryota</taxon>
        <taxon>Fungi</taxon>
        <taxon>Dikarya</taxon>
        <taxon>Ascomycota</taxon>
        <taxon>Saccharomycotina</taxon>
        <taxon>Pichiomycetes</taxon>
        <taxon>Debaryomycetaceae</taxon>
        <taxon>Hyphopichia</taxon>
    </lineage>
</organism>
<dbReference type="PROSITE" id="PS51421">
    <property type="entry name" value="RAS"/>
    <property type="match status" value="1"/>
</dbReference>
<dbReference type="GO" id="GO:0031503">
    <property type="term" value="P:protein-containing complex localization"/>
    <property type="evidence" value="ECO:0007669"/>
    <property type="project" value="EnsemblFungi"/>
</dbReference>
<dbReference type="SMART" id="SM00176">
    <property type="entry name" value="RAN"/>
    <property type="match status" value="1"/>
</dbReference>
<dbReference type="EMBL" id="KV454542">
    <property type="protein sequence ID" value="ODV66733.1"/>
    <property type="molecule type" value="Genomic_DNA"/>
</dbReference>
<accession>A0A1E4RHJ0</accession>
<dbReference type="Pfam" id="PF00071">
    <property type="entry name" value="Ras"/>
    <property type="match status" value="1"/>
</dbReference>
<dbReference type="GO" id="GO:0005829">
    <property type="term" value="C:cytosol"/>
    <property type="evidence" value="ECO:0007669"/>
    <property type="project" value="EnsemblFungi"/>
</dbReference>
<dbReference type="InterPro" id="IPR027417">
    <property type="entry name" value="P-loop_NTPase"/>
</dbReference>
<evidence type="ECO:0000256" key="3">
    <source>
        <dbReference type="ARBA" id="ARBA00023134"/>
    </source>
</evidence>
<dbReference type="Gene3D" id="3.40.50.300">
    <property type="entry name" value="P-loop containing nucleotide triphosphate hydrolases"/>
    <property type="match status" value="1"/>
</dbReference>
<dbReference type="GO" id="GO:0006995">
    <property type="term" value="P:cellular response to nitrogen starvation"/>
    <property type="evidence" value="ECO:0007669"/>
    <property type="project" value="EnsemblFungi"/>
</dbReference>
<dbReference type="OrthoDB" id="9989112at2759"/>
<dbReference type="FunFam" id="3.40.50.300:FF:000970">
    <property type="entry name" value="Ras-related protein Rab-6"/>
    <property type="match status" value="1"/>
</dbReference>
<protein>
    <recommendedName>
        <fullName evidence="10">Ras-domain-containing protein</fullName>
    </recommendedName>
</protein>
<dbReference type="GO" id="GO:0005801">
    <property type="term" value="C:cis-Golgi network"/>
    <property type="evidence" value="ECO:0007669"/>
    <property type="project" value="EnsemblFungi"/>
</dbReference>
<dbReference type="InterPro" id="IPR001806">
    <property type="entry name" value="Small_GTPase"/>
</dbReference>
<evidence type="ECO:0000256" key="2">
    <source>
        <dbReference type="ARBA" id="ARBA00022741"/>
    </source>
</evidence>
<keyword evidence="3" id="KW-0342">GTP-binding</keyword>
<feature type="region of interest" description="Disordered" evidence="7">
    <location>
        <begin position="179"/>
        <end position="205"/>
    </location>
</feature>
<dbReference type="STRING" id="984485.A0A1E4RHJ0"/>
<dbReference type="InterPro" id="IPR050227">
    <property type="entry name" value="Rab"/>
</dbReference>
<keyword evidence="2" id="KW-0547">Nucleotide-binding</keyword>
<proteinExistence type="inferred from homology"/>
<dbReference type="SMART" id="SM00173">
    <property type="entry name" value="RAS"/>
    <property type="match status" value="1"/>
</dbReference>
<comment type="similarity">
    <text evidence="1">Belongs to the small GTPase superfamily. Rab family.</text>
</comment>
<dbReference type="AlphaFoldDB" id="A0A1E4RHJ0"/>